<organism evidence="1 2">
    <name type="scientific">Hungatella hathewayi</name>
    <dbReference type="NCBI Taxonomy" id="154046"/>
    <lineage>
        <taxon>Bacteria</taxon>
        <taxon>Bacillati</taxon>
        <taxon>Bacillota</taxon>
        <taxon>Clostridia</taxon>
        <taxon>Lachnospirales</taxon>
        <taxon>Lachnospiraceae</taxon>
        <taxon>Hungatella</taxon>
    </lineage>
</organism>
<proteinExistence type="predicted"/>
<sequence>MQTIIIVLNPGKLTNPDLDLRYLIPDRVSEITEGAIRDNVYDYIDCEGADPLLGIWLETENAAQSWPVIDRLFREEKFLGNDLSLSAELYISENETEDLENCTQVFPA</sequence>
<gene>
    <name evidence="1" type="ORF">ERS852407_03612</name>
</gene>
<accession>A0A174H809</accession>
<dbReference type="EMBL" id="CYZE01000010">
    <property type="protein sequence ID" value="CUO69149.1"/>
    <property type="molecule type" value="Genomic_DNA"/>
</dbReference>
<evidence type="ECO:0000313" key="2">
    <source>
        <dbReference type="Proteomes" id="UP000095651"/>
    </source>
</evidence>
<dbReference type="AlphaFoldDB" id="A0A174H809"/>
<name>A0A174H809_9FIRM</name>
<dbReference type="Proteomes" id="UP000095651">
    <property type="component" value="Unassembled WGS sequence"/>
</dbReference>
<protein>
    <submittedName>
        <fullName evidence="1">Uncharacterized protein</fullName>
    </submittedName>
</protein>
<dbReference type="RefSeq" id="WP_055657268.1">
    <property type="nucleotide sequence ID" value="NZ_CABIXC010000010.1"/>
</dbReference>
<evidence type="ECO:0000313" key="1">
    <source>
        <dbReference type="EMBL" id="CUO69149.1"/>
    </source>
</evidence>
<reference evidence="1 2" key="1">
    <citation type="submission" date="2015-09" db="EMBL/GenBank/DDBJ databases">
        <authorList>
            <consortium name="Pathogen Informatics"/>
        </authorList>
    </citation>
    <scope>NUCLEOTIDE SEQUENCE [LARGE SCALE GENOMIC DNA]</scope>
    <source>
        <strain evidence="1 2">2789STDY5608850</strain>
    </source>
</reference>